<dbReference type="GO" id="GO:0005524">
    <property type="term" value="F:ATP binding"/>
    <property type="evidence" value="ECO:0007669"/>
    <property type="project" value="UniProtKB-KW"/>
</dbReference>
<dbReference type="Gene3D" id="3.30.420.40">
    <property type="match status" value="2"/>
</dbReference>
<dbReference type="HAMAP" id="MF_00542">
    <property type="entry name" value="Butyrate_kinase"/>
    <property type="match status" value="1"/>
</dbReference>
<name>A0A3S9P4X8_9BACT</name>
<evidence type="ECO:0000256" key="6">
    <source>
        <dbReference type="ARBA" id="ARBA00022777"/>
    </source>
</evidence>
<dbReference type="OrthoDB" id="9771859at2"/>
<keyword evidence="4 9" id="KW-0808">Transferase</keyword>
<dbReference type="PANTHER" id="PTHR21060">
    <property type="entry name" value="ACETATE KINASE"/>
    <property type="match status" value="1"/>
</dbReference>
<evidence type="ECO:0000256" key="9">
    <source>
        <dbReference type="HAMAP-Rule" id="MF_00542"/>
    </source>
</evidence>
<evidence type="ECO:0000256" key="5">
    <source>
        <dbReference type="ARBA" id="ARBA00022741"/>
    </source>
</evidence>
<dbReference type="GO" id="GO:0006083">
    <property type="term" value="P:acetate metabolic process"/>
    <property type="evidence" value="ECO:0007669"/>
    <property type="project" value="TreeGrafter"/>
</dbReference>
<dbReference type="EMBL" id="CP034562">
    <property type="protein sequence ID" value="AZQ63257.1"/>
    <property type="molecule type" value="Genomic_DNA"/>
</dbReference>
<dbReference type="PRINTS" id="PR00471">
    <property type="entry name" value="ACETATEKNASE"/>
</dbReference>
<dbReference type="PROSITE" id="PS01076">
    <property type="entry name" value="ACETATE_KINASE_2"/>
    <property type="match status" value="1"/>
</dbReference>
<evidence type="ECO:0000256" key="10">
    <source>
        <dbReference type="RuleBase" id="RU003835"/>
    </source>
</evidence>
<dbReference type="PIRSF" id="PIRSF036458">
    <property type="entry name" value="Butyrate_kin"/>
    <property type="match status" value="1"/>
</dbReference>
<dbReference type="InterPro" id="IPR023865">
    <property type="entry name" value="Aliphatic_acid_kinase_CS"/>
</dbReference>
<accession>A0A3S9P4X8</accession>
<dbReference type="InterPro" id="IPR043129">
    <property type="entry name" value="ATPase_NBD"/>
</dbReference>
<dbReference type="InterPro" id="IPR000890">
    <property type="entry name" value="Aliphatic_acid_kin_short-chain"/>
</dbReference>
<sequence length="359" mass="39449">MNNRILVINPGSTSTKVALFEGEDVFCERTLRHSSEELLQFKTELEQLDFRREKVVNFLKEEEITLSSLDIVMARGGLCKPIPSGVYSIDENLLHDLAETPRKHASNLGAKIAFDIASKLSIQSCIADPVVVDELSDISRFSGHPKFPRISAFHALNQKAIGRVFSKQVGIKYEDLNLIIVHLGGGISVGAHQKGKVIDVNQGLDGSGPFSPERSGSLPVGDIIRASFSGAYTQQEMIEMVVGRGGLYAYLGTNDAKAIREAAERGEEKELEIMNAMIYQVAKEICSLTVSLENNINAILLTGGLAHGKWITDRITEKVKHISDVHVFPGEDEMWALAQNGLMVLNREAIPQAYGETIY</sequence>
<evidence type="ECO:0000256" key="7">
    <source>
        <dbReference type="ARBA" id="ARBA00022840"/>
    </source>
</evidence>
<keyword evidence="5 9" id="KW-0547">Nucleotide-binding</keyword>
<evidence type="ECO:0000256" key="1">
    <source>
        <dbReference type="ARBA" id="ARBA00004496"/>
    </source>
</evidence>
<evidence type="ECO:0000256" key="3">
    <source>
        <dbReference type="ARBA" id="ARBA00022490"/>
    </source>
</evidence>
<dbReference type="PROSITE" id="PS01075">
    <property type="entry name" value="ACETATE_KINASE_1"/>
    <property type="match status" value="1"/>
</dbReference>
<comment type="subcellular location">
    <subcellularLocation>
        <location evidence="1 9">Cytoplasm</location>
    </subcellularLocation>
</comment>
<dbReference type="CDD" id="cd24011">
    <property type="entry name" value="ASKHA_NBD_BK"/>
    <property type="match status" value="1"/>
</dbReference>
<dbReference type="PANTHER" id="PTHR21060:SF3">
    <property type="entry name" value="BUTYRATE KINASE 2-RELATED"/>
    <property type="match status" value="1"/>
</dbReference>
<comment type="catalytic activity">
    <reaction evidence="8 9">
        <text>butanoate + ATP = butanoyl phosphate + ADP</text>
        <dbReference type="Rhea" id="RHEA:13585"/>
        <dbReference type="ChEBI" id="CHEBI:17968"/>
        <dbReference type="ChEBI" id="CHEBI:30616"/>
        <dbReference type="ChEBI" id="CHEBI:58079"/>
        <dbReference type="ChEBI" id="CHEBI:456216"/>
        <dbReference type="EC" id="2.7.2.7"/>
    </reaction>
</comment>
<evidence type="ECO:0000313" key="12">
    <source>
        <dbReference type="Proteomes" id="UP000267268"/>
    </source>
</evidence>
<evidence type="ECO:0000256" key="8">
    <source>
        <dbReference type="ARBA" id="ARBA00048596"/>
    </source>
</evidence>
<protein>
    <recommendedName>
        <fullName evidence="9">Probable butyrate kinase</fullName>
        <shortName evidence="9">BK</shortName>
        <ecNumber evidence="9">2.7.2.7</ecNumber>
    </recommendedName>
    <alternativeName>
        <fullName evidence="9">Branched-chain carboxylic acid kinase</fullName>
    </alternativeName>
</protein>
<dbReference type="NCBIfam" id="TIGR02707">
    <property type="entry name" value="butyr_kinase"/>
    <property type="match status" value="1"/>
</dbReference>
<keyword evidence="12" id="KW-1185">Reference proteome</keyword>
<dbReference type="KEGG" id="fll:EI427_13705"/>
<dbReference type="EC" id="2.7.2.7" evidence="9"/>
<keyword evidence="3 9" id="KW-0963">Cytoplasm</keyword>
<dbReference type="GO" id="GO:0047761">
    <property type="term" value="F:butyrate kinase activity"/>
    <property type="evidence" value="ECO:0007669"/>
    <property type="project" value="UniProtKB-UniRule"/>
</dbReference>
<dbReference type="RefSeq" id="WP_126615572.1">
    <property type="nucleotide sequence ID" value="NZ_CP034562.1"/>
</dbReference>
<keyword evidence="7 9" id="KW-0067">ATP-binding</keyword>
<comment type="similarity">
    <text evidence="2 9 10">Belongs to the acetokinase family.</text>
</comment>
<dbReference type="GO" id="GO:0005737">
    <property type="term" value="C:cytoplasm"/>
    <property type="evidence" value="ECO:0007669"/>
    <property type="project" value="UniProtKB-SubCell"/>
</dbReference>
<reference evidence="11 12" key="1">
    <citation type="submission" date="2018-12" db="EMBL/GenBank/DDBJ databases">
        <title>Flammeovirga pectinis sp. nov., isolated from the gut of the Korean scallop, Patinopecten yessoensis.</title>
        <authorList>
            <person name="Bae J.-W."/>
            <person name="Jeong Y.-S."/>
            <person name="Kang W."/>
        </authorList>
    </citation>
    <scope>NUCLEOTIDE SEQUENCE [LARGE SCALE GENOMIC DNA]</scope>
    <source>
        <strain evidence="11 12">L12M1</strain>
    </source>
</reference>
<evidence type="ECO:0000256" key="2">
    <source>
        <dbReference type="ARBA" id="ARBA00008748"/>
    </source>
</evidence>
<dbReference type="SUPFAM" id="SSF53067">
    <property type="entry name" value="Actin-like ATPase domain"/>
    <property type="match status" value="2"/>
</dbReference>
<dbReference type="Proteomes" id="UP000267268">
    <property type="component" value="Chromosome 1"/>
</dbReference>
<evidence type="ECO:0000313" key="11">
    <source>
        <dbReference type="EMBL" id="AZQ63257.1"/>
    </source>
</evidence>
<gene>
    <name evidence="9 11" type="primary">buk</name>
    <name evidence="11" type="ORF">EI427_13705</name>
</gene>
<dbReference type="NCBIfam" id="NF002834">
    <property type="entry name" value="PRK03011.1-5"/>
    <property type="match status" value="1"/>
</dbReference>
<organism evidence="11 12">
    <name type="scientific">Flammeovirga pectinis</name>
    <dbReference type="NCBI Taxonomy" id="2494373"/>
    <lineage>
        <taxon>Bacteria</taxon>
        <taxon>Pseudomonadati</taxon>
        <taxon>Bacteroidota</taxon>
        <taxon>Cytophagia</taxon>
        <taxon>Cytophagales</taxon>
        <taxon>Flammeovirgaceae</taxon>
        <taxon>Flammeovirga</taxon>
    </lineage>
</organism>
<dbReference type="GO" id="GO:0008776">
    <property type="term" value="F:acetate kinase activity"/>
    <property type="evidence" value="ECO:0007669"/>
    <property type="project" value="TreeGrafter"/>
</dbReference>
<keyword evidence="6 9" id="KW-0418">Kinase</keyword>
<dbReference type="InterPro" id="IPR011245">
    <property type="entry name" value="Butyrate_kin"/>
</dbReference>
<dbReference type="Pfam" id="PF00871">
    <property type="entry name" value="Acetate_kinase"/>
    <property type="match status" value="1"/>
</dbReference>
<dbReference type="AlphaFoldDB" id="A0A3S9P4X8"/>
<evidence type="ECO:0000256" key="4">
    <source>
        <dbReference type="ARBA" id="ARBA00022679"/>
    </source>
</evidence>
<proteinExistence type="inferred from homology"/>